<organism evidence="2 3">
    <name type="scientific">Arsenophonus nasoniae</name>
    <name type="common">son-killer infecting Nasonia vitripennis</name>
    <dbReference type="NCBI Taxonomy" id="638"/>
    <lineage>
        <taxon>Bacteria</taxon>
        <taxon>Pseudomonadati</taxon>
        <taxon>Pseudomonadota</taxon>
        <taxon>Gammaproteobacteria</taxon>
        <taxon>Enterobacterales</taxon>
        <taxon>Morganellaceae</taxon>
        <taxon>Arsenophonus</taxon>
    </lineage>
</organism>
<proteinExistence type="predicted"/>
<dbReference type="SUPFAM" id="SSF140931">
    <property type="entry name" value="Fic-like"/>
    <property type="match status" value="1"/>
</dbReference>
<protein>
    <submittedName>
        <fullName evidence="2">Type II toxin-antitoxin system death-on-curing family toxin</fullName>
    </submittedName>
</protein>
<dbReference type="PIRSF" id="PIRSF018297">
    <property type="entry name" value="Doc"/>
    <property type="match status" value="1"/>
</dbReference>
<dbReference type="InterPro" id="IPR053737">
    <property type="entry name" value="Type_II_TA_Toxin"/>
</dbReference>
<dbReference type="EMBL" id="CP123504">
    <property type="protein sequence ID" value="WGM00503.1"/>
    <property type="molecule type" value="Genomic_DNA"/>
</dbReference>
<feature type="domain" description="Fido" evidence="1">
    <location>
        <begin position="6"/>
        <end position="125"/>
    </location>
</feature>
<dbReference type="AlphaFoldDB" id="A0AA95KCI9"/>
<reference evidence="2" key="1">
    <citation type="submission" date="2023-04" db="EMBL/GenBank/DDBJ databases">
        <title>Genome dynamics across the evolutionary transition to endosymbiosis.</title>
        <authorList>
            <person name="Siozios S."/>
            <person name="Nadal-Jimenez P."/>
            <person name="Azagi T."/>
            <person name="Sprong H."/>
            <person name="Frost C.L."/>
            <person name="Parratt S.R."/>
            <person name="Taylor G."/>
            <person name="Brettell L."/>
            <person name="Lew K.C."/>
            <person name="Croft L."/>
            <person name="King K.C."/>
            <person name="Brockhurst M.A."/>
            <person name="Hypsa V."/>
            <person name="Novakova E."/>
            <person name="Darby A.C."/>
            <person name="Hurst G.D.D."/>
        </authorList>
    </citation>
    <scope>NUCLEOTIDE SEQUENCE</scope>
    <source>
        <strain evidence="2">APv</strain>
    </source>
</reference>
<dbReference type="PANTHER" id="PTHR39426:SF1">
    <property type="entry name" value="HOMOLOGY TO DEATH-ON-CURING PROTEIN OF PHAGE P1"/>
    <property type="match status" value="1"/>
</dbReference>
<dbReference type="InterPro" id="IPR003812">
    <property type="entry name" value="Fido"/>
</dbReference>
<evidence type="ECO:0000259" key="1">
    <source>
        <dbReference type="PROSITE" id="PS51459"/>
    </source>
</evidence>
<dbReference type="Proteomes" id="UP001177595">
    <property type="component" value="Chromosome"/>
</dbReference>
<evidence type="ECO:0000313" key="2">
    <source>
        <dbReference type="EMBL" id="WGM00503.1"/>
    </source>
</evidence>
<dbReference type="GO" id="GO:0016301">
    <property type="term" value="F:kinase activity"/>
    <property type="evidence" value="ECO:0007669"/>
    <property type="project" value="InterPro"/>
</dbReference>
<accession>A0AA95KCI9</accession>
<evidence type="ECO:0000313" key="3">
    <source>
        <dbReference type="Proteomes" id="UP001177595"/>
    </source>
</evidence>
<dbReference type="Pfam" id="PF02661">
    <property type="entry name" value="Fic"/>
    <property type="match status" value="1"/>
</dbReference>
<sequence length="134" mass="15020">MPTRFLTTEEVIKIQRSTLPNSGRPNIDRLEGALHRVKTLKNYTQCDDVFELAAMYLIAIARAHAFNDGNKRTSFQSASVFLVLNGYQLNPSSELVKLTIFAATGEAERGNTAFALKILSDYGDELMNENISRY</sequence>
<dbReference type="Gene3D" id="1.20.120.1870">
    <property type="entry name" value="Fic/DOC protein, Fido domain"/>
    <property type="match status" value="1"/>
</dbReference>
<dbReference type="NCBIfam" id="TIGR01550">
    <property type="entry name" value="DOC_P1"/>
    <property type="match status" value="1"/>
</dbReference>
<gene>
    <name evidence="2" type="ORF">QE210_11545</name>
</gene>
<dbReference type="InterPro" id="IPR006440">
    <property type="entry name" value="Doc"/>
</dbReference>
<dbReference type="InterPro" id="IPR036597">
    <property type="entry name" value="Fido-like_dom_sf"/>
</dbReference>
<name>A0AA95KCI9_9GAMM</name>
<dbReference type="PANTHER" id="PTHR39426">
    <property type="entry name" value="HOMOLOGY TO DEATH-ON-CURING PROTEIN OF PHAGE P1"/>
    <property type="match status" value="1"/>
</dbReference>
<dbReference type="PROSITE" id="PS51459">
    <property type="entry name" value="FIDO"/>
    <property type="match status" value="1"/>
</dbReference>